<evidence type="ECO:0000313" key="2">
    <source>
        <dbReference type="Proteomes" id="UP000078463"/>
    </source>
</evidence>
<dbReference type="RefSeq" id="WP_068949251.1">
    <property type="nucleotide sequence ID" value="NZ_CP015922.1"/>
</dbReference>
<accession>A0A191UH62</accession>
<dbReference type="KEGG" id="pwu:A8O14_09235"/>
<dbReference type="EMBL" id="CP015922">
    <property type="protein sequence ID" value="ANJ00247.1"/>
    <property type="molecule type" value="Genomic_DNA"/>
</dbReference>
<dbReference type="AlphaFoldDB" id="A0A191UH62"/>
<evidence type="ECO:0000313" key="1">
    <source>
        <dbReference type="EMBL" id="ANJ00247.1"/>
    </source>
</evidence>
<sequence>MNQSNLAVNQVISFDTLKTSAYASAKINLGDELDMDHLGALFAVNDYFQQRLGHSVFSSIEMAAIGDALEKHGIMYLAAQ</sequence>
<dbReference type="STRING" id="1743168.A8O14_09235"/>
<proteinExistence type="predicted"/>
<dbReference type="Proteomes" id="UP000078463">
    <property type="component" value="Chromosome"/>
</dbReference>
<dbReference type="OrthoDB" id="9132557at2"/>
<organism evidence="1 2">
    <name type="scientific">Polynucleobacter wuianus</name>
    <dbReference type="NCBI Taxonomy" id="1743168"/>
    <lineage>
        <taxon>Bacteria</taxon>
        <taxon>Pseudomonadati</taxon>
        <taxon>Pseudomonadota</taxon>
        <taxon>Betaproteobacteria</taxon>
        <taxon>Burkholderiales</taxon>
        <taxon>Burkholderiaceae</taxon>
        <taxon>Polynucleobacter</taxon>
    </lineage>
</organism>
<gene>
    <name evidence="1" type="ORF">A8O14_09235</name>
</gene>
<name>A0A191UH62_9BURK</name>
<protein>
    <submittedName>
        <fullName evidence="1">Uncharacterized protein</fullName>
    </submittedName>
</protein>
<keyword evidence="2" id="KW-1185">Reference proteome</keyword>
<reference evidence="2" key="1">
    <citation type="submission" date="2016-05" db="EMBL/GenBank/DDBJ databases">
        <title>Polynucleobacter sp. QLW-P1FAT50C-4 genome.</title>
        <authorList>
            <person name="Hahn M.W."/>
        </authorList>
    </citation>
    <scope>NUCLEOTIDE SEQUENCE [LARGE SCALE GENOMIC DNA]</scope>
    <source>
        <strain evidence="2">QLW-P1FAT50C-4</strain>
    </source>
</reference>